<keyword evidence="1" id="KW-1133">Transmembrane helix</keyword>
<reference evidence="2 3" key="1">
    <citation type="submission" date="2018-01" db="EMBL/GenBank/DDBJ databases">
        <title>Whole genome sequencing of Histamine producing bacteria.</title>
        <authorList>
            <person name="Butler K."/>
        </authorList>
    </citation>
    <scope>NUCLEOTIDE SEQUENCE [LARGE SCALE GENOMIC DNA]</scope>
    <source>
        <strain evidence="2 3">DSM 24669</strain>
    </source>
</reference>
<keyword evidence="1" id="KW-0472">Membrane</keyword>
<sequence>MKPNFYTNQLTDDYIETVKANQDIDAVYQLLGTQFNSAESNNSIVNWEATYPGPSSYIRECIAIGTFIIGYCVLGFLKPDGANLIPSLDFEYFLSITTSLIMAYATWSAFSGFIYYYRFNENCIAVKRYKNEPEINYKIARITGWVCSIICIVLALFFGPMIFIGAGGFALASFAMTGMKRKPYYQIAPYNSILYIQKIKKESEISLIIKKQVFREDNNNIYVYEMISSVSLYLYDHEKMDEVINLINKKVGYDVEYFESEDDESSVNLQKKSRELGTPLNRVTINKETLEMTHDIFTADV</sequence>
<evidence type="ECO:0000256" key="1">
    <source>
        <dbReference type="SAM" id="Phobius"/>
    </source>
</evidence>
<keyword evidence="3" id="KW-1185">Reference proteome</keyword>
<dbReference type="AlphaFoldDB" id="A0A2T3NTU2"/>
<organism evidence="2 3">
    <name type="scientific">Photobacterium swingsii</name>
    <dbReference type="NCBI Taxonomy" id="680026"/>
    <lineage>
        <taxon>Bacteria</taxon>
        <taxon>Pseudomonadati</taxon>
        <taxon>Pseudomonadota</taxon>
        <taxon>Gammaproteobacteria</taxon>
        <taxon>Vibrionales</taxon>
        <taxon>Vibrionaceae</taxon>
        <taxon>Photobacterium</taxon>
    </lineage>
</organism>
<dbReference type="EMBL" id="PYLZ01000019">
    <property type="protein sequence ID" value="PSW19700.1"/>
    <property type="molecule type" value="Genomic_DNA"/>
</dbReference>
<comment type="caution">
    <text evidence="2">The sequence shown here is derived from an EMBL/GenBank/DDBJ whole genome shotgun (WGS) entry which is preliminary data.</text>
</comment>
<evidence type="ECO:0000313" key="2">
    <source>
        <dbReference type="EMBL" id="PSW19700.1"/>
    </source>
</evidence>
<gene>
    <name evidence="2" type="ORF">C9I94_23105</name>
</gene>
<evidence type="ECO:0000313" key="3">
    <source>
        <dbReference type="Proteomes" id="UP000240481"/>
    </source>
</evidence>
<feature type="transmembrane region" description="Helical" evidence="1">
    <location>
        <begin position="92"/>
        <end position="117"/>
    </location>
</feature>
<proteinExistence type="predicted"/>
<feature type="transmembrane region" description="Helical" evidence="1">
    <location>
        <begin position="138"/>
        <end position="156"/>
    </location>
</feature>
<name>A0A2T3NTU2_9GAMM</name>
<accession>A0A2T3NTU2</accession>
<protein>
    <submittedName>
        <fullName evidence="2">Uncharacterized protein</fullName>
    </submittedName>
</protein>
<dbReference type="RefSeq" id="WP_053111908.1">
    <property type="nucleotide sequence ID" value="NZ_AP024853.1"/>
</dbReference>
<keyword evidence="1" id="KW-0812">Transmembrane</keyword>
<dbReference type="Proteomes" id="UP000240481">
    <property type="component" value="Unassembled WGS sequence"/>
</dbReference>
<feature type="transmembrane region" description="Helical" evidence="1">
    <location>
        <begin position="57"/>
        <end position="77"/>
    </location>
</feature>